<protein>
    <submittedName>
        <fullName evidence="1">Uncharacterized protein</fullName>
    </submittedName>
</protein>
<gene>
    <name evidence="1" type="ORF">MPL1032_190170</name>
</gene>
<sequence length="57" mass="6420">MAGLFGRSFFGERDGIRTHDLLIKSSSEIKQNQWLIKLTLAFLARSGRITTGRRTPA</sequence>
<organism evidence="1 2">
    <name type="scientific">Mesorhizobium plurifarium</name>
    <dbReference type="NCBI Taxonomy" id="69974"/>
    <lineage>
        <taxon>Bacteria</taxon>
        <taxon>Pseudomonadati</taxon>
        <taxon>Pseudomonadota</taxon>
        <taxon>Alphaproteobacteria</taxon>
        <taxon>Hyphomicrobiales</taxon>
        <taxon>Phyllobacteriaceae</taxon>
        <taxon>Mesorhizobium</taxon>
    </lineage>
</organism>
<evidence type="ECO:0000313" key="1">
    <source>
        <dbReference type="EMBL" id="CDX54599.1"/>
    </source>
</evidence>
<dbReference type="EMBL" id="CCND01000011">
    <property type="protein sequence ID" value="CDX54599.1"/>
    <property type="molecule type" value="Genomic_DNA"/>
</dbReference>
<evidence type="ECO:0000313" key="2">
    <source>
        <dbReference type="Proteomes" id="UP000182888"/>
    </source>
</evidence>
<accession>A0A0K2VVM8</accession>
<reference evidence="2" key="1">
    <citation type="submission" date="2014-08" db="EMBL/GenBank/DDBJ databases">
        <authorList>
            <person name="Edwards T."/>
        </authorList>
    </citation>
    <scope>NUCLEOTIDE SEQUENCE [LARGE SCALE GENOMIC DNA]</scope>
</reference>
<dbReference type="AlphaFoldDB" id="A0A0K2VVM8"/>
<dbReference type="Proteomes" id="UP000182888">
    <property type="component" value="Unassembled WGS sequence"/>
</dbReference>
<proteinExistence type="predicted"/>
<name>A0A0K2VVM8_MESPL</name>